<dbReference type="KEGG" id="xyk:GT347_14895"/>
<organism evidence="1 2">
    <name type="scientific">Xylophilus rhododendri</name>
    <dbReference type="NCBI Taxonomy" id="2697032"/>
    <lineage>
        <taxon>Bacteria</taxon>
        <taxon>Pseudomonadati</taxon>
        <taxon>Pseudomonadota</taxon>
        <taxon>Betaproteobacteria</taxon>
        <taxon>Burkholderiales</taxon>
        <taxon>Xylophilus</taxon>
    </lineage>
</organism>
<protein>
    <submittedName>
        <fullName evidence="1">Uncharacterized protein</fullName>
    </submittedName>
</protein>
<dbReference type="AlphaFoldDB" id="A0A857J7V0"/>
<sequence length="102" mass="10936">MELMIVKDVMLAKSGQTILTGPLLLKTFSRRSEIERFFGSSVKVSSISGEHAPVPVLGFSISQAMSGTWQVSLAIAYPGGIHEISLNSLVVNDEAIQSEKTA</sequence>
<reference evidence="1 2" key="1">
    <citation type="submission" date="2020-01" db="EMBL/GenBank/DDBJ databases">
        <title>Genome sequencing of strain KACC 21265.</title>
        <authorList>
            <person name="Heo J."/>
            <person name="Kim S.-J."/>
            <person name="Kim J.-S."/>
            <person name="Hong S.-B."/>
            <person name="Kwon S.-W."/>
        </authorList>
    </citation>
    <scope>NUCLEOTIDE SEQUENCE [LARGE SCALE GENOMIC DNA]</scope>
    <source>
        <strain evidence="1 2">KACC 21265</strain>
    </source>
</reference>
<accession>A0A857J7V0</accession>
<evidence type="ECO:0000313" key="1">
    <source>
        <dbReference type="EMBL" id="QHI99149.1"/>
    </source>
</evidence>
<gene>
    <name evidence="1" type="ORF">GT347_14895</name>
</gene>
<dbReference type="RefSeq" id="WP_160552930.1">
    <property type="nucleotide sequence ID" value="NZ_CP047650.1"/>
</dbReference>
<name>A0A857J7V0_9BURK</name>
<evidence type="ECO:0000313" key="2">
    <source>
        <dbReference type="Proteomes" id="UP000464787"/>
    </source>
</evidence>
<keyword evidence="2" id="KW-1185">Reference proteome</keyword>
<dbReference type="Proteomes" id="UP000464787">
    <property type="component" value="Chromosome"/>
</dbReference>
<proteinExistence type="predicted"/>
<dbReference type="EMBL" id="CP047650">
    <property type="protein sequence ID" value="QHI99149.1"/>
    <property type="molecule type" value="Genomic_DNA"/>
</dbReference>